<evidence type="ECO:0000256" key="1">
    <source>
        <dbReference type="ARBA" id="ARBA00022737"/>
    </source>
</evidence>
<evidence type="ECO:0000259" key="2">
    <source>
        <dbReference type="Pfam" id="PF24883"/>
    </source>
</evidence>
<dbReference type="Gene3D" id="1.25.40.10">
    <property type="entry name" value="Tetratricopeptide repeat domain"/>
    <property type="match status" value="2"/>
</dbReference>
<dbReference type="Proteomes" id="UP000186583">
    <property type="component" value="Unassembled WGS sequence"/>
</dbReference>
<dbReference type="STRING" id="708187.A0A1Q8S975"/>
<dbReference type="PANTHER" id="PTHR10039:SF9">
    <property type="entry name" value="NACHT DOMAIN PROTEIN (AFU_ORTHOLOGUE AFUA_2G01760)"/>
    <property type="match status" value="1"/>
</dbReference>
<reference evidence="3 4" key="1">
    <citation type="submission" date="2016-11" db="EMBL/GenBank/DDBJ databases">
        <title>Draft Genome Assembly of Colletotrichum chlorophyti a pathogen of herbaceous plants.</title>
        <authorList>
            <person name="Gan P."/>
            <person name="Narusaka M."/>
            <person name="Tsushima A."/>
            <person name="Narusaka Y."/>
            <person name="Takano Y."/>
            <person name="Shirasu K."/>
        </authorList>
    </citation>
    <scope>NUCLEOTIDE SEQUENCE [LARGE SCALE GENOMIC DNA]</scope>
    <source>
        <strain evidence="3 4">NTL11</strain>
    </source>
</reference>
<comment type="caution">
    <text evidence="3">The sequence shown here is derived from an EMBL/GenBank/DDBJ whole genome shotgun (WGS) entry which is preliminary data.</text>
</comment>
<dbReference type="SUPFAM" id="SSF48452">
    <property type="entry name" value="TPR-like"/>
    <property type="match status" value="1"/>
</dbReference>
<sequence length="2079" mass="237999">MSIFTSRAASLVKNSIKGEIVVSHEEVASSDSSSVTSNEALTMVNSNELSSGFKLIRVLDTAKWIMKKFTRELEDVTVRRFETMDLNAYLAYIADERLVHMPARGSQWDRVLKKAEFFGLQLDDFANHIKVFVDGCGSIRDTALVGCHLLLELGHEQADALEPTFNALYELALLLGQTARLSNMFTVNDAIKHDITRIFDSLIRLIGNVAFFYRQRINTIYSGSVTIDFEAEFGSQITEIWKQREHLYDHIWAYKLRNNSYPVDISTLRQQLLPTKQSVKSTVYGRAADRKLRVEGTCDWIHHDLYDFLSSSDRIFTITGSDGCGKSMIASWVRERLERPVNRVHYETISYTFSNESSTEASPVSFLKSLLSQLLEINVGDVALFEKLAGIYEKLSSRETSPKLEEALWTALGSCLAIADKRPEVNHNHINLTLVIDGLDKVSGEGSKAKDVHNKLLQILCSLNLTRVKAVTISRPISHLGGGHCKHLVIGPEHIRYDIELFLTAKLKANCCFASQDEQSKRSLVLDVSEKAKGSFLYAYLAVELFAAVSNFAAFKEVINRCGSDIKAVFGELMKKVNLKEESGESNTYNLFTYMIAAKRPLTVGEMTELLGVHLSNRTISSGADVQAAVRNTRGLVVLQRGTLRFKHPIVKKLVTDLCGSTFMTLNNAHRHMTMALLLFAKKKFRYACEPSLDLIAEDILHDCFHAHHIVHYMMSHWMTHFRSSSLYAQNGTIPPNPELNLVFPDSTFFVMLEWYHWQDNHGIEETIQMHDLSLRIRHACLGDQNRAYLQNLIILGSLHRHHSETKYAAEFFYKASCLGQTVLYKFSPLVVSCTNLFLTCTETITITTRTTIVKYREEMIKFMIEICKGKNGGQSDAVIKWYEILAKLYIDIEEEETALEIYRELHTIVTIRFGRGSKMECRIAEAVSGMKIVLKADDGGRKHNHLRDLLFETTEELSFTDIRRITIMINLALDYEARGMFIQAERLYISLWRSFLEECRLKMTIELHIQKINIAIKYIRFLERRKRVDEACNILICLWAEYETHKFESELIIIHIKELAILAKSFGILTISMSMLKRVWGWFKERKTVETEEALSTTVIITEVVEEITETIVETKTTTSVVETVTREIWETTYNRCRGGKVDKSFFKSCLALVNLYVKLQKWSEAEVVIRKSLEITWKGVLNVDVKLTIEGEFVSERILVARRLALCYHRQRQFEKAEQIYLRLYHVCFSHLKVENVLFFEVAEALVQFYEDFHRHEKVIEIYVKLLQHYRKHLTAHHHLTINVLYKLADVYHKLGRKEAYECYHEIVTVLTKDGCVHASAVNAAITVLNYYYAEKRWEDLRKICVTIWTTFVHHHHEIKFTEEMVELIYERYRYVLEFHAKVEFSVRYKLTIEYRETVTKVFGALSAIVIKAMIALAELCEASEEHYHESITIYEEIIKKRTTTTTVTETTVRTIKKRLSTLYVTVITKGKVTTKVSVERAIAIGIEVYEHLRVELGWWHEKTLIQLKEVVLLYKKIGTKESSTCIIQMLQASVLEIIKTVKTSMTLHIAAKTLASIYVSSGMVHCGHDLLRQLRYLLLFPGFEGGEKDITIGVLGKASKVSLVFLITFEQALDVEAKVVYSFSEIMADVLLETVLYEQYISVMSTITESTTIEIVIEHAASLRFVWEARGRTSFVSVLDKKLFSMFTARYAKALGPYAADSKITFEFYVSLLREIGGGLAADRGRIDFGYLACKAAESVVRRLMVKEKNFGKAQGVAKCAFHFVNAQRFYHNRRCYALGFSLAKLLAGVNVDAWKSADASVKESLLSISRDVLQSVLNAVREDKVEFSSLQFRDISSLIHLLGEQKNYTELENILTSLWRSREVQRNCGMWSPDVVLNIGLLLVNAHELASHLDQATVLCETIYYNVRQSRGGLDPQALYFSKRLGYLYRRAHRLRDAARLHLEVVCDLDEHLTATRGADKEERLRAAADMHLDGMRRCGWASRGDVKMMRDTMERLRGYGKLSVASVESWGPVSAADEKKEASLVWPETITWDLKQSAPEEEVKKETKKRNLVAPAKERWQYRGFQQPGIGLVH</sequence>
<feature type="domain" description="Nephrocystin 3-like N-terminal" evidence="2">
    <location>
        <begin position="296"/>
        <end position="475"/>
    </location>
</feature>
<proteinExistence type="predicted"/>
<dbReference type="EMBL" id="MPGH01000001">
    <property type="protein sequence ID" value="OLN98018.1"/>
    <property type="molecule type" value="Genomic_DNA"/>
</dbReference>
<dbReference type="Gene3D" id="3.40.50.300">
    <property type="entry name" value="P-loop containing nucleotide triphosphate hydrolases"/>
    <property type="match status" value="1"/>
</dbReference>
<keyword evidence="1" id="KW-0677">Repeat</keyword>
<protein>
    <recommendedName>
        <fullName evidence="2">Nephrocystin 3-like N-terminal domain-containing protein</fullName>
    </recommendedName>
</protein>
<evidence type="ECO:0000313" key="4">
    <source>
        <dbReference type="Proteomes" id="UP000186583"/>
    </source>
</evidence>
<dbReference type="InterPro" id="IPR056884">
    <property type="entry name" value="NPHP3-like_N"/>
</dbReference>
<keyword evidence="4" id="KW-1185">Reference proteome</keyword>
<dbReference type="PANTHER" id="PTHR10039">
    <property type="entry name" value="AMELOGENIN"/>
    <property type="match status" value="1"/>
</dbReference>
<gene>
    <name evidence="3" type="ORF">CCHL11_06795</name>
</gene>
<evidence type="ECO:0000313" key="3">
    <source>
        <dbReference type="EMBL" id="OLN98018.1"/>
    </source>
</evidence>
<dbReference type="Pfam" id="PF24883">
    <property type="entry name" value="NPHP3_N"/>
    <property type="match status" value="1"/>
</dbReference>
<dbReference type="SUPFAM" id="SSF52540">
    <property type="entry name" value="P-loop containing nucleoside triphosphate hydrolases"/>
    <property type="match status" value="1"/>
</dbReference>
<accession>A0A1Q8S975</accession>
<organism evidence="3 4">
    <name type="scientific">Colletotrichum chlorophyti</name>
    <dbReference type="NCBI Taxonomy" id="708187"/>
    <lineage>
        <taxon>Eukaryota</taxon>
        <taxon>Fungi</taxon>
        <taxon>Dikarya</taxon>
        <taxon>Ascomycota</taxon>
        <taxon>Pezizomycotina</taxon>
        <taxon>Sordariomycetes</taxon>
        <taxon>Hypocreomycetidae</taxon>
        <taxon>Glomerellales</taxon>
        <taxon>Glomerellaceae</taxon>
        <taxon>Colletotrichum</taxon>
    </lineage>
</organism>
<dbReference type="OrthoDB" id="2546325at2759"/>
<dbReference type="InterPro" id="IPR027417">
    <property type="entry name" value="P-loop_NTPase"/>
</dbReference>
<dbReference type="InterPro" id="IPR011990">
    <property type="entry name" value="TPR-like_helical_dom_sf"/>
</dbReference>
<name>A0A1Q8S975_9PEZI</name>